<dbReference type="RefSeq" id="WP_109764233.1">
    <property type="nucleotide sequence ID" value="NZ_QGGU01000009.1"/>
</dbReference>
<dbReference type="GO" id="GO:0051301">
    <property type="term" value="P:cell division"/>
    <property type="evidence" value="ECO:0007669"/>
    <property type="project" value="UniProtKB-KW"/>
</dbReference>
<dbReference type="InterPro" id="IPR052521">
    <property type="entry name" value="Cell_div_SPOR-domain"/>
</dbReference>
<accession>A0A316FKB8</accession>
<keyword evidence="2" id="KW-1133">Transmembrane helix</keyword>
<feature type="domain" description="SPOR" evidence="3">
    <location>
        <begin position="112"/>
        <end position="192"/>
    </location>
</feature>
<dbReference type="GO" id="GO:0042834">
    <property type="term" value="F:peptidoglycan binding"/>
    <property type="evidence" value="ECO:0007669"/>
    <property type="project" value="InterPro"/>
</dbReference>
<dbReference type="PANTHER" id="PTHR38687">
    <property type="entry name" value="CELL DIVISION PROTEIN DEDD-RELATED"/>
    <property type="match status" value="1"/>
</dbReference>
<keyword evidence="5" id="KW-1185">Reference proteome</keyword>
<organism evidence="4 5">
    <name type="scientific">Pleionea mediterranea</name>
    <dbReference type="NCBI Taxonomy" id="523701"/>
    <lineage>
        <taxon>Bacteria</taxon>
        <taxon>Pseudomonadati</taxon>
        <taxon>Pseudomonadota</taxon>
        <taxon>Gammaproteobacteria</taxon>
        <taxon>Oceanospirillales</taxon>
        <taxon>Pleioneaceae</taxon>
        <taxon>Pleionea</taxon>
    </lineage>
</organism>
<dbReference type="Proteomes" id="UP000245790">
    <property type="component" value="Unassembled WGS sequence"/>
</dbReference>
<evidence type="ECO:0000256" key="1">
    <source>
        <dbReference type="SAM" id="MobiDB-lite"/>
    </source>
</evidence>
<dbReference type="PANTHER" id="PTHR38687:SF2">
    <property type="entry name" value="CELL DIVISION PROTEIN FTSN"/>
    <property type="match status" value="1"/>
</dbReference>
<dbReference type="AlphaFoldDB" id="A0A316FKB8"/>
<feature type="compositionally biased region" description="Basic residues" evidence="1">
    <location>
        <begin position="9"/>
        <end position="22"/>
    </location>
</feature>
<dbReference type="Gene3D" id="3.30.70.1070">
    <property type="entry name" value="Sporulation related repeat"/>
    <property type="match status" value="1"/>
</dbReference>
<feature type="transmembrane region" description="Helical" evidence="2">
    <location>
        <begin position="26"/>
        <end position="49"/>
    </location>
</feature>
<dbReference type="EMBL" id="QGGU01000009">
    <property type="protein sequence ID" value="PWK48562.1"/>
    <property type="molecule type" value="Genomic_DNA"/>
</dbReference>
<evidence type="ECO:0000259" key="3">
    <source>
        <dbReference type="PROSITE" id="PS51724"/>
    </source>
</evidence>
<keyword evidence="4" id="KW-0131">Cell cycle</keyword>
<name>A0A316FKB8_9GAMM</name>
<evidence type="ECO:0000313" key="5">
    <source>
        <dbReference type="Proteomes" id="UP000245790"/>
    </source>
</evidence>
<protein>
    <submittedName>
        <fullName evidence="4">Cell division protein FtsN</fullName>
    </submittedName>
</protein>
<sequence length="193" mass="22152">MARDYAKKSNQKPARKRNASRRKKQGFPTIAVLIVGILVGGFVGFLVYLKWLPSQPTAQTVNKDNTVKEKNTAKQTEQVQPKQPEVPKYTFHDLLEDKEVIIPEDELKRSDKKISMQYIMPCGSFRNNEHADALKAKIAFLGFESKIHPVDANSGRWYRVQLGPYASKRQAESIRHRLQENDVNDCKIWGKKL</sequence>
<comment type="caution">
    <text evidence="4">The sequence shown here is derived from an EMBL/GenBank/DDBJ whole genome shotgun (WGS) entry which is preliminary data.</text>
</comment>
<feature type="region of interest" description="Disordered" evidence="1">
    <location>
        <begin position="1"/>
        <end position="22"/>
    </location>
</feature>
<dbReference type="SUPFAM" id="SSF110997">
    <property type="entry name" value="Sporulation related repeat"/>
    <property type="match status" value="1"/>
</dbReference>
<gene>
    <name evidence="4" type="ORF">C8D97_109113</name>
</gene>
<keyword evidence="2" id="KW-0472">Membrane</keyword>
<keyword evidence="4" id="KW-0132">Cell division</keyword>
<proteinExistence type="predicted"/>
<reference evidence="4 5" key="1">
    <citation type="submission" date="2018-05" db="EMBL/GenBank/DDBJ databases">
        <title>Genomic Encyclopedia of Type Strains, Phase IV (KMG-IV): sequencing the most valuable type-strain genomes for metagenomic binning, comparative biology and taxonomic classification.</title>
        <authorList>
            <person name="Goeker M."/>
        </authorList>
    </citation>
    <scope>NUCLEOTIDE SEQUENCE [LARGE SCALE GENOMIC DNA]</scope>
    <source>
        <strain evidence="4 5">DSM 25350</strain>
    </source>
</reference>
<evidence type="ECO:0000313" key="4">
    <source>
        <dbReference type="EMBL" id="PWK48562.1"/>
    </source>
</evidence>
<dbReference type="OrthoDB" id="8558195at2"/>
<evidence type="ECO:0000256" key="2">
    <source>
        <dbReference type="SAM" id="Phobius"/>
    </source>
</evidence>
<dbReference type="InterPro" id="IPR036680">
    <property type="entry name" value="SPOR-like_sf"/>
</dbReference>
<keyword evidence="2" id="KW-0812">Transmembrane</keyword>
<dbReference type="InterPro" id="IPR007730">
    <property type="entry name" value="SPOR-like_dom"/>
</dbReference>
<dbReference type="Pfam" id="PF05036">
    <property type="entry name" value="SPOR"/>
    <property type="match status" value="1"/>
</dbReference>
<dbReference type="PROSITE" id="PS51724">
    <property type="entry name" value="SPOR"/>
    <property type="match status" value="1"/>
</dbReference>